<proteinExistence type="predicted"/>
<name>A0A0A8Z754_ARUDO</name>
<sequence length="34" mass="3789">MSELNTFTLKARSSSLPNQHHESREGPIPGLQLL</sequence>
<evidence type="ECO:0000256" key="1">
    <source>
        <dbReference type="SAM" id="MobiDB-lite"/>
    </source>
</evidence>
<reference evidence="2" key="1">
    <citation type="submission" date="2014-09" db="EMBL/GenBank/DDBJ databases">
        <authorList>
            <person name="Magalhaes I.L.F."/>
            <person name="Oliveira U."/>
            <person name="Santos F.R."/>
            <person name="Vidigal T.H.D.A."/>
            <person name="Brescovit A.D."/>
            <person name="Santos A.J."/>
        </authorList>
    </citation>
    <scope>NUCLEOTIDE SEQUENCE</scope>
    <source>
        <tissue evidence="2">Shoot tissue taken approximately 20 cm above the soil surface</tissue>
    </source>
</reference>
<organism evidence="2">
    <name type="scientific">Arundo donax</name>
    <name type="common">Giant reed</name>
    <name type="synonym">Donax arundinaceus</name>
    <dbReference type="NCBI Taxonomy" id="35708"/>
    <lineage>
        <taxon>Eukaryota</taxon>
        <taxon>Viridiplantae</taxon>
        <taxon>Streptophyta</taxon>
        <taxon>Embryophyta</taxon>
        <taxon>Tracheophyta</taxon>
        <taxon>Spermatophyta</taxon>
        <taxon>Magnoliopsida</taxon>
        <taxon>Liliopsida</taxon>
        <taxon>Poales</taxon>
        <taxon>Poaceae</taxon>
        <taxon>PACMAD clade</taxon>
        <taxon>Arundinoideae</taxon>
        <taxon>Arundineae</taxon>
        <taxon>Arundo</taxon>
    </lineage>
</organism>
<dbReference type="AlphaFoldDB" id="A0A0A8Z754"/>
<feature type="region of interest" description="Disordered" evidence="1">
    <location>
        <begin position="1"/>
        <end position="34"/>
    </location>
</feature>
<protein>
    <submittedName>
        <fullName evidence="2">Uncharacterized protein</fullName>
    </submittedName>
</protein>
<dbReference type="EMBL" id="GBRH01265310">
    <property type="protein sequence ID" value="JAD32585.1"/>
    <property type="molecule type" value="Transcribed_RNA"/>
</dbReference>
<accession>A0A0A8Z754</accession>
<evidence type="ECO:0000313" key="2">
    <source>
        <dbReference type="EMBL" id="JAD32585.1"/>
    </source>
</evidence>
<feature type="compositionally biased region" description="Polar residues" evidence="1">
    <location>
        <begin position="1"/>
        <end position="18"/>
    </location>
</feature>
<reference evidence="2" key="2">
    <citation type="journal article" date="2015" name="Data Brief">
        <title>Shoot transcriptome of the giant reed, Arundo donax.</title>
        <authorList>
            <person name="Barrero R.A."/>
            <person name="Guerrero F.D."/>
            <person name="Moolhuijzen P."/>
            <person name="Goolsby J.A."/>
            <person name="Tidwell J."/>
            <person name="Bellgard S.E."/>
            <person name="Bellgard M.I."/>
        </authorList>
    </citation>
    <scope>NUCLEOTIDE SEQUENCE</scope>
    <source>
        <tissue evidence="2">Shoot tissue taken approximately 20 cm above the soil surface</tissue>
    </source>
</reference>